<dbReference type="KEGG" id="amx:AM2010_1715"/>
<evidence type="ECO:0000313" key="2">
    <source>
        <dbReference type="Proteomes" id="UP000037643"/>
    </source>
</evidence>
<proteinExistence type="predicted"/>
<accession>A0A0G3XAX3</accession>
<protein>
    <submittedName>
        <fullName evidence="1">Uncharacterized protein</fullName>
    </submittedName>
</protein>
<evidence type="ECO:0000313" key="1">
    <source>
        <dbReference type="EMBL" id="AKM07781.1"/>
    </source>
</evidence>
<dbReference type="AlphaFoldDB" id="A0A0G3XAX3"/>
<organism evidence="1 2">
    <name type="scientific">Pelagerythrobacter marensis</name>
    <dbReference type="NCBI Taxonomy" id="543877"/>
    <lineage>
        <taxon>Bacteria</taxon>
        <taxon>Pseudomonadati</taxon>
        <taxon>Pseudomonadota</taxon>
        <taxon>Alphaproteobacteria</taxon>
        <taxon>Sphingomonadales</taxon>
        <taxon>Erythrobacteraceae</taxon>
        <taxon>Pelagerythrobacter</taxon>
    </lineage>
</organism>
<dbReference type="EMBL" id="CP011805">
    <property type="protein sequence ID" value="AKM07781.1"/>
    <property type="molecule type" value="Genomic_DNA"/>
</dbReference>
<sequence>MSAEGDGLWGSLLVFAVMEAPHVSRNAGIR</sequence>
<reference evidence="1 2" key="1">
    <citation type="submission" date="2015-06" db="EMBL/GenBank/DDBJ databases">
        <authorList>
            <person name="Kim K.M."/>
        </authorList>
    </citation>
    <scope>NUCLEOTIDE SEQUENCE [LARGE SCALE GENOMIC DNA]</scope>
    <source>
        <strain evidence="1 2">KCTC 22370</strain>
    </source>
</reference>
<gene>
    <name evidence="1" type="ORF">AM2010_1715</name>
</gene>
<name>A0A0G3XAX3_9SPHN</name>
<dbReference type="PATRIC" id="fig|543877.4.peg.1741"/>
<keyword evidence="2" id="KW-1185">Reference proteome</keyword>
<dbReference type="Proteomes" id="UP000037643">
    <property type="component" value="Chromosome"/>
</dbReference>